<evidence type="ECO:0000256" key="7">
    <source>
        <dbReference type="ARBA" id="ARBA00038102"/>
    </source>
</evidence>
<feature type="chain" id="PRO_5025466029" description="Pentraxin family member" evidence="10">
    <location>
        <begin position="16"/>
        <end position="230"/>
    </location>
</feature>
<keyword evidence="4 10" id="KW-0732">Signal</keyword>
<keyword evidence="13" id="KW-1185">Reference proteome</keyword>
<evidence type="ECO:0000313" key="12">
    <source>
        <dbReference type="Ensembl" id="ENSSORP00005011072.1"/>
    </source>
</evidence>
<dbReference type="GO" id="GO:0005576">
    <property type="term" value="C:extracellular region"/>
    <property type="evidence" value="ECO:0007669"/>
    <property type="project" value="UniProtKB-SubCell"/>
</dbReference>
<comment type="subunit">
    <text evidence="9">Homopentamer. Pentaxin (or pentraxin) have a discoid arrangement of 5 non-covalently bound subunits.</text>
</comment>
<dbReference type="Gene3D" id="2.60.120.200">
    <property type="match status" value="1"/>
</dbReference>
<dbReference type="Proteomes" id="UP000472271">
    <property type="component" value="Chromosome 16"/>
</dbReference>
<comment type="subcellular location">
    <subcellularLocation>
        <location evidence="1 9">Secreted</location>
    </subcellularLocation>
</comment>
<evidence type="ECO:0000256" key="5">
    <source>
        <dbReference type="ARBA" id="ARBA00022837"/>
    </source>
</evidence>
<reference evidence="12" key="1">
    <citation type="submission" date="2019-06" db="EMBL/GenBank/DDBJ databases">
        <authorList>
            <consortium name="Wellcome Sanger Institute Data Sharing"/>
        </authorList>
    </citation>
    <scope>NUCLEOTIDE SEQUENCE [LARGE SCALE GENOMIC DNA]</scope>
</reference>
<evidence type="ECO:0000256" key="8">
    <source>
        <dbReference type="PROSITE-ProRule" id="PRU01172"/>
    </source>
</evidence>
<comment type="cofactor">
    <cofactor evidence="9">
        <name>Ca(2+)</name>
        <dbReference type="ChEBI" id="CHEBI:29108"/>
    </cofactor>
    <text evidence="9">Binds 2 calcium ions per subunit.</text>
</comment>
<evidence type="ECO:0000256" key="10">
    <source>
        <dbReference type="SAM" id="SignalP"/>
    </source>
</evidence>
<dbReference type="InterPro" id="IPR013320">
    <property type="entry name" value="ConA-like_dom_sf"/>
</dbReference>
<feature type="domain" description="Pentraxin (PTX)" evidence="11">
    <location>
        <begin position="21"/>
        <end position="223"/>
    </location>
</feature>
<name>A0A672Z3F1_9TELE</name>
<keyword evidence="3 9" id="KW-0479">Metal-binding</keyword>
<dbReference type="PROSITE" id="PS51828">
    <property type="entry name" value="PTX_2"/>
    <property type="match status" value="1"/>
</dbReference>
<organism evidence="12 13">
    <name type="scientific">Sphaeramia orbicularis</name>
    <name type="common">orbiculate cardinalfish</name>
    <dbReference type="NCBI Taxonomy" id="375764"/>
    <lineage>
        <taxon>Eukaryota</taxon>
        <taxon>Metazoa</taxon>
        <taxon>Chordata</taxon>
        <taxon>Craniata</taxon>
        <taxon>Vertebrata</taxon>
        <taxon>Euteleostomi</taxon>
        <taxon>Actinopterygii</taxon>
        <taxon>Neopterygii</taxon>
        <taxon>Teleostei</taxon>
        <taxon>Neoteleostei</taxon>
        <taxon>Acanthomorphata</taxon>
        <taxon>Gobiaria</taxon>
        <taxon>Kurtiformes</taxon>
        <taxon>Apogonoidei</taxon>
        <taxon>Apogonidae</taxon>
        <taxon>Apogoninae</taxon>
        <taxon>Sphaeramia</taxon>
    </lineage>
</organism>
<evidence type="ECO:0000256" key="4">
    <source>
        <dbReference type="ARBA" id="ARBA00022729"/>
    </source>
</evidence>
<dbReference type="InterPro" id="IPR001759">
    <property type="entry name" value="PTX_dom"/>
</dbReference>
<evidence type="ECO:0000259" key="11">
    <source>
        <dbReference type="PROSITE" id="PS51828"/>
    </source>
</evidence>
<proteinExistence type="inferred from homology"/>
<dbReference type="AlphaFoldDB" id="A0A672Z3F1"/>
<keyword evidence="2" id="KW-0964">Secreted</keyword>
<gene>
    <name evidence="12" type="primary">apcs</name>
</gene>
<comment type="similarity">
    <text evidence="7 9">Belongs to the pentraxin family.</text>
</comment>
<evidence type="ECO:0000313" key="13">
    <source>
        <dbReference type="Proteomes" id="UP000472271"/>
    </source>
</evidence>
<reference evidence="12" key="2">
    <citation type="submission" date="2025-08" db="UniProtKB">
        <authorList>
            <consortium name="Ensembl"/>
        </authorList>
    </citation>
    <scope>IDENTIFICATION</scope>
</reference>
<accession>A0A672Z3F1</accession>
<evidence type="ECO:0000256" key="6">
    <source>
        <dbReference type="ARBA" id="ARBA00023157"/>
    </source>
</evidence>
<sequence length="230" mass="26326">MEKLLLMVLVATCWARPQDLSGKVLVFPKKTNTDHVKLITSKTTFNSVTVCFRFLTDLTRNYGLFSMATPVFSNDFCLFKIQSQDAIRMHARDGVTDFQSLSFPPNTWHSMCSTWRSDNGLAQLWVDGKPTIKRFIHSGQAISGVPIIILGQEQDSYGGQFDIDQSFEGMISRLHMWDYVLSESEIRRYVSDQNFTPGNVLNWRALDFTMSGKIVYLLDQMLCLKMIKII</sequence>
<dbReference type="GO" id="GO:0046872">
    <property type="term" value="F:metal ion binding"/>
    <property type="evidence" value="ECO:0007669"/>
    <property type="project" value="UniProtKB-KW"/>
</dbReference>
<dbReference type="Pfam" id="PF00354">
    <property type="entry name" value="Pentaxin"/>
    <property type="match status" value="1"/>
</dbReference>
<dbReference type="InterPro" id="IPR051005">
    <property type="entry name" value="Pentraxin_domain"/>
</dbReference>
<comment type="caution">
    <text evidence="8">Lacks conserved residue(s) required for the propagation of feature annotation.</text>
</comment>
<evidence type="ECO:0000256" key="3">
    <source>
        <dbReference type="ARBA" id="ARBA00022723"/>
    </source>
</evidence>
<dbReference type="Ensembl" id="ENSSORT00005011447.1">
    <property type="protein sequence ID" value="ENSSORP00005011072.1"/>
    <property type="gene ID" value="ENSSORG00005005958.1"/>
</dbReference>
<dbReference type="PRINTS" id="PR00895">
    <property type="entry name" value="PENTAXIN"/>
</dbReference>
<protein>
    <recommendedName>
        <fullName evidence="9">Pentraxin family member</fullName>
    </recommendedName>
</protein>
<evidence type="ECO:0000256" key="1">
    <source>
        <dbReference type="ARBA" id="ARBA00004613"/>
    </source>
</evidence>
<feature type="signal peptide" evidence="10">
    <location>
        <begin position="1"/>
        <end position="15"/>
    </location>
</feature>
<keyword evidence="6" id="KW-1015">Disulfide bond</keyword>
<reference evidence="12" key="3">
    <citation type="submission" date="2025-09" db="UniProtKB">
        <authorList>
            <consortium name="Ensembl"/>
        </authorList>
    </citation>
    <scope>IDENTIFICATION</scope>
</reference>
<dbReference type="PANTHER" id="PTHR45869:SF7">
    <property type="entry name" value="C-REACTIVE PROTEIN"/>
    <property type="match status" value="1"/>
</dbReference>
<dbReference type="SUPFAM" id="SSF49899">
    <property type="entry name" value="Concanavalin A-like lectins/glucanases"/>
    <property type="match status" value="1"/>
</dbReference>
<dbReference type="FunFam" id="2.60.120.200:FF:000070">
    <property type="entry name" value="Serum amyloid P-component"/>
    <property type="match status" value="1"/>
</dbReference>
<evidence type="ECO:0000256" key="9">
    <source>
        <dbReference type="RuleBase" id="RU362112"/>
    </source>
</evidence>
<dbReference type="PANTHER" id="PTHR45869">
    <property type="entry name" value="C-REACTIVE PROTEIN-RELATED"/>
    <property type="match status" value="1"/>
</dbReference>
<dbReference type="SMART" id="SM00159">
    <property type="entry name" value="PTX"/>
    <property type="match status" value="1"/>
</dbReference>
<evidence type="ECO:0000256" key="2">
    <source>
        <dbReference type="ARBA" id="ARBA00022525"/>
    </source>
</evidence>
<keyword evidence="5 9" id="KW-0106">Calcium</keyword>